<reference evidence="2 3" key="1">
    <citation type="submission" date="2020-07" db="EMBL/GenBank/DDBJ databases">
        <title>Genomic Encyclopedia of Type Strains, Phase IV (KMG-V): Genome sequencing to study the core and pangenomes of soil and plant-associated prokaryotes.</title>
        <authorList>
            <person name="Whitman W."/>
        </authorList>
    </citation>
    <scope>NUCLEOTIDE SEQUENCE [LARGE SCALE GENOMIC DNA]</scope>
    <source>
        <strain evidence="2 3">RH2WT43</strain>
    </source>
</reference>
<dbReference type="AlphaFoldDB" id="A0A839F1F0"/>
<protein>
    <recommendedName>
        <fullName evidence="4">Outer membrane repeat protein</fullName>
    </recommendedName>
</protein>
<organism evidence="2 3">
    <name type="scientific">Dokdonella fugitiva</name>
    <dbReference type="NCBI Taxonomy" id="328517"/>
    <lineage>
        <taxon>Bacteria</taxon>
        <taxon>Pseudomonadati</taxon>
        <taxon>Pseudomonadota</taxon>
        <taxon>Gammaproteobacteria</taxon>
        <taxon>Lysobacterales</taxon>
        <taxon>Rhodanobacteraceae</taxon>
        <taxon>Dokdonella</taxon>
    </lineage>
</organism>
<dbReference type="Proteomes" id="UP000550401">
    <property type="component" value="Unassembled WGS sequence"/>
</dbReference>
<evidence type="ECO:0000313" key="3">
    <source>
        <dbReference type="Proteomes" id="UP000550401"/>
    </source>
</evidence>
<gene>
    <name evidence="2" type="ORF">FHW12_001542</name>
</gene>
<proteinExistence type="predicted"/>
<keyword evidence="1" id="KW-0732">Signal</keyword>
<evidence type="ECO:0000256" key="1">
    <source>
        <dbReference type="SAM" id="SignalP"/>
    </source>
</evidence>
<dbReference type="InterPro" id="IPR011050">
    <property type="entry name" value="Pectin_lyase_fold/virulence"/>
</dbReference>
<comment type="caution">
    <text evidence="2">The sequence shown here is derived from an EMBL/GenBank/DDBJ whole genome shotgun (WGS) entry which is preliminary data.</text>
</comment>
<accession>A0A839F1F0</accession>
<dbReference type="RefSeq" id="WP_182530408.1">
    <property type="nucleotide sequence ID" value="NZ_JACGXL010000002.1"/>
</dbReference>
<keyword evidence="3" id="KW-1185">Reference proteome</keyword>
<sequence length="602" mass="60702">MHSFPAHRTTTTRALRDTPSWLAAVAALLASASQPALAFNVYKVGGDAACPYGTIQDAVAAAAANPGVDYVWIANNKTYTNQRVVVANQDVIIEGGFASCESVDVDSTPTAIDGPNNDSAFIVAGNSNVQLGYLEISGGSGDFGYGGGVVFEGNGSLVIDHAWLHGNVADYGGGLAIVPTGSAVVQVHNSTLSLNHATNRGGAIYVGPNTTFFSDSHTYITHNDTGTGAAGSGGGIYVAGGATASVSSNLNNNVSDYGGGIAASLNDAPTRINLYTTDAGAAATLYANVATQNGGGLYLDASSQPVTLCAQDFAIDANSAQNGAAFMATGPLADVHLNDATFGDCAPGNAPVPAVACTTGPFCNEIADNVSQQSDATPTGGSTLVLGAFGSQSAGNLRAARFAARRNHAGALLYVNDENAPASGDHIASMSDCLIADNVNAYYDIWAHGGATGTLLTLQNCTLAHDGGTLAAAIRAEVDLVTIAGSIVDESVPVLDATGLGSLVAQYDLLGDGAGFSSGTGITVGRPTFVDAANADYHLQRTSPGVDYAPAGSGIDLDGHPRVVDLADVANVHGPMDLGAYEIPGAACGRDDTVYCNGFDPP</sequence>
<feature type="signal peptide" evidence="1">
    <location>
        <begin position="1"/>
        <end position="38"/>
    </location>
</feature>
<dbReference type="EMBL" id="JACGXL010000002">
    <property type="protein sequence ID" value="MBA8887328.1"/>
    <property type="molecule type" value="Genomic_DNA"/>
</dbReference>
<feature type="chain" id="PRO_5032816367" description="Outer membrane repeat protein" evidence="1">
    <location>
        <begin position="39"/>
        <end position="602"/>
    </location>
</feature>
<evidence type="ECO:0000313" key="2">
    <source>
        <dbReference type="EMBL" id="MBA8887328.1"/>
    </source>
</evidence>
<dbReference type="SUPFAM" id="SSF51126">
    <property type="entry name" value="Pectin lyase-like"/>
    <property type="match status" value="1"/>
</dbReference>
<name>A0A839F1F0_9GAMM</name>
<evidence type="ECO:0008006" key="4">
    <source>
        <dbReference type="Google" id="ProtNLM"/>
    </source>
</evidence>